<organism evidence="5 6">
    <name type="scientific">Tritrichomonas musculus</name>
    <dbReference type="NCBI Taxonomy" id="1915356"/>
    <lineage>
        <taxon>Eukaryota</taxon>
        <taxon>Metamonada</taxon>
        <taxon>Parabasalia</taxon>
        <taxon>Tritrichomonadida</taxon>
        <taxon>Tritrichomonadidae</taxon>
        <taxon>Tritrichomonas</taxon>
    </lineage>
</organism>
<feature type="repeat" description="ANK" evidence="3">
    <location>
        <begin position="54"/>
        <end position="86"/>
    </location>
</feature>
<evidence type="ECO:0000313" key="5">
    <source>
        <dbReference type="EMBL" id="KAK8882026.1"/>
    </source>
</evidence>
<dbReference type="Pfam" id="PF00023">
    <property type="entry name" value="Ank"/>
    <property type="match status" value="1"/>
</dbReference>
<keyword evidence="6" id="KW-1185">Reference proteome</keyword>
<dbReference type="Proteomes" id="UP001470230">
    <property type="component" value="Unassembled WGS sequence"/>
</dbReference>
<dbReference type="Gene3D" id="1.25.40.20">
    <property type="entry name" value="Ankyrin repeat-containing domain"/>
    <property type="match status" value="1"/>
</dbReference>
<feature type="region of interest" description="Disordered" evidence="4">
    <location>
        <begin position="1"/>
        <end position="33"/>
    </location>
</feature>
<sequence>MPYGIPNPLDDDGTGEVKTNEDDETQDETQKPDPLELVHCMMDANFDASVRAIQGETPMHLAASAGSNWCVSVLLALYGKVGIVDNNLRTPLHYAVQEDKPQVITTLVNAGCSVDAKDIDGNAPIHYAATKNAIECIKMLHSLNANINAKNAVGVPCF</sequence>
<dbReference type="InterPro" id="IPR036770">
    <property type="entry name" value="Ankyrin_rpt-contain_sf"/>
</dbReference>
<dbReference type="EMBL" id="JAPFFF010000009">
    <property type="protein sequence ID" value="KAK8882026.1"/>
    <property type="molecule type" value="Genomic_DNA"/>
</dbReference>
<dbReference type="PANTHER" id="PTHR24201:SF2">
    <property type="entry name" value="ANKYRIN REPEAT DOMAIN-CONTAINING PROTEIN 42"/>
    <property type="match status" value="1"/>
</dbReference>
<proteinExistence type="predicted"/>
<evidence type="ECO:0000256" key="2">
    <source>
        <dbReference type="ARBA" id="ARBA00023043"/>
    </source>
</evidence>
<dbReference type="PROSITE" id="PS50088">
    <property type="entry name" value="ANK_REPEAT"/>
    <property type="match status" value="3"/>
</dbReference>
<dbReference type="SUPFAM" id="SSF48403">
    <property type="entry name" value="Ankyrin repeat"/>
    <property type="match status" value="1"/>
</dbReference>
<feature type="repeat" description="ANK" evidence="3">
    <location>
        <begin position="87"/>
        <end position="119"/>
    </location>
</feature>
<evidence type="ECO:0000256" key="3">
    <source>
        <dbReference type="PROSITE-ProRule" id="PRU00023"/>
    </source>
</evidence>
<dbReference type="Pfam" id="PF12796">
    <property type="entry name" value="Ank_2"/>
    <property type="match status" value="1"/>
</dbReference>
<protein>
    <recommendedName>
        <fullName evidence="7">Ankyrin repeat protein</fullName>
    </recommendedName>
</protein>
<evidence type="ECO:0000256" key="4">
    <source>
        <dbReference type="SAM" id="MobiDB-lite"/>
    </source>
</evidence>
<reference evidence="5 6" key="1">
    <citation type="submission" date="2024-04" db="EMBL/GenBank/DDBJ databases">
        <title>Tritrichomonas musculus Genome.</title>
        <authorList>
            <person name="Alves-Ferreira E."/>
            <person name="Grigg M."/>
            <person name="Lorenzi H."/>
            <person name="Galac M."/>
        </authorList>
    </citation>
    <scope>NUCLEOTIDE SEQUENCE [LARGE SCALE GENOMIC DNA]</scope>
    <source>
        <strain evidence="5 6">EAF2021</strain>
    </source>
</reference>
<dbReference type="InterPro" id="IPR002110">
    <property type="entry name" value="Ankyrin_rpt"/>
</dbReference>
<dbReference type="PANTHER" id="PTHR24201">
    <property type="entry name" value="ANK_REP_REGION DOMAIN-CONTAINING PROTEIN"/>
    <property type="match status" value="1"/>
</dbReference>
<evidence type="ECO:0008006" key="7">
    <source>
        <dbReference type="Google" id="ProtNLM"/>
    </source>
</evidence>
<dbReference type="SMART" id="SM00248">
    <property type="entry name" value="ANK"/>
    <property type="match status" value="3"/>
</dbReference>
<evidence type="ECO:0000313" key="6">
    <source>
        <dbReference type="Proteomes" id="UP001470230"/>
    </source>
</evidence>
<dbReference type="InterPro" id="IPR050776">
    <property type="entry name" value="Ank_Repeat/CDKN_Inhibitor"/>
</dbReference>
<gene>
    <name evidence="5" type="ORF">M9Y10_044665</name>
</gene>
<name>A0ABR2JT09_9EUKA</name>
<dbReference type="PROSITE" id="PS50297">
    <property type="entry name" value="ANK_REP_REGION"/>
    <property type="match status" value="2"/>
</dbReference>
<evidence type="ECO:0000256" key="1">
    <source>
        <dbReference type="ARBA" id="ARBA00022737"/>
    </source>
</evidence>
<accession>A0ABR2JT09</accession>
<comment type="caution">
    <text evidence="5">The sequence shown here is derived from an EMBL/GenBank/DDBJ whole genome shotgun (WGS) entry which is preliminary data.</text>
</comment>
<keyword evidence="2 3" id="KW-0040">ANK repeat</keyword>
<feature type="repeat" description="ANK" evidence="3">
    <location>
        <begin position="120"/>
        <end position="152"/>
    </location>
</feature>
<keyword evidence="1" id="KW-0677">Repeat</keyword>